<dbReference type="GeneID" id="109132267"/>
<evidence type="ECO:0000313" key="3">
    <source>
        <dbReference type="RefSeq" id="XP_019099318.1"/>
    </source>
</evidence>
<evidence type="ECO:0000256" key="1">
    <source>
        <dbReference type="SAM" id="MobiDB-lite"/>
    </source>
</evidence>
<reference evidence="2" key="1">
    <citation type="journal article" date="2014" name="Nat. Commun.">
        <title>The emerging biofuel crop Camelina sativa retains a highly undifferentiated hexaploid genome structure.</title>
        <authorList>
            <person name="Kagale S."/>
            <person name="Koh C."/>
            <person name="Nixon J."/>
            <person name="Bollina V."/>
            <person name="Clarke W.E."/>
            <person name="Tuteja R."/>
            <person name="Spillane C."/>
            <person name="Robinson S.J."/>
            <person name="Links M.G."/>
            <person name="Clarke C."/>
            <person name="Higgins E.E."/>
            <person name="Huebert T."/>
            <person name="Sharpe A.G."/>
            <person name="Parkin I.A."/>
        </authorList>
    </citation>
    <scope>NUCLEOTIDE SEQUENCE [LARGE SCALE GENOMIC DNA]</scope>
    <source>
        <strain evidence="2">cv. DH55</strain>
    </source>
</reference>
<dbReference type="CDD" id="cd09272">
    <property type="entry name" value="RNase_HI_RT_Ty1"/>
    <property type="match status" value="1"/>
</dbReference>
<feature type="compositionally biased region" description="Low complexity" evidence="1">
    <location>
        <begin position="64"/>
        <end position="83"/>
    </location>
</feature>
<organism evidence="2 3">
    <name type="scientific">Camelina sativa</name>
    <name type="common">False flax</name>
    <name type="synonym">Myagrum sativum</name>
    <dbReference type="NCBI Taxonomy" id="90675"/>
    <lineage>
        <taxon>Eukaryota</taxon>
        <taxon>Viridiplantae</taxon>
        <taxon>Streptophyta</taxon>
        <taxon>Embryophyta</taxon>
        <taxon>Tracheophyta</taxon>
        <taxon>Spermatophyta</taxon>
        <taxon>Magnoliopsida</taxon>
        <taxon>eudicotyledons</taxon>
        <taxon>Gunneridae</taxon>
        <taxon>Pentapetalae</taxon>
        <taxon>rosids</taxon>
        <taxon>malvids</taxon>
        <taxon>Brassicales</taxon>
        <taxon>Brassicaceae</taxon>
        <taxon>Camelineae</taxon>
        <taxon>Camelina</taxon>
    </lineage>
</organism>
<gene>
    <name evidence="3" type="primary">LOC109132267</name>
</gene>
<dbReference type="PANTHER" id="PTHR11439:SF470">
    <property type="entry name" value="CYSTEINE-RICH RLK (RECEPTOR-LIKE PROTEIN KINASE) 8"/>
    <property type="match status" value="1"/>
</dbReference>
<feature type="region of interest" description="Disordered" evidence="1">
    <location>
        <begin position="1"/>
        <end position="102"/>
    </location>
</feature>
<proteinExistence type="predicted"/>
<name>A0ABM1RJY0_CAMSA</name>
<sequence length="283" mass="31273">MGQINSASLLETNHVPSSPPAEISSSSMETPSPTSSQPDAPNSPRDTSSMSSDTPQNSPSRDATTVVTPPSSPTPAVVVEEPAPVIPLRRGTRPRTFPLEQNTNLSFSSSPLLSDPEPYQRLIGKLIYLGSTRSDLADCVHHLAQFMKNPREDNGQAALRVVCYLKGTAGQGIFLRALKNFQITGWCDSDWSGCRNSRRSVSRYFVQVGDSPVSWKAKKQDTVSMSSTEAEHRAMAYITKELLWLKRVLHDLGVNYDQPMRTLSAKKYRKVLLHQFMLIIVLS</sequence>
<evidence type="ECO:0000313" key="2">
    <source>
        <dbReference type="Proteomes" id="UP000694864"/>
    </source>
</evidence>
<protein>
    <submittedName>
        <fullName evidence="3">Uncharacterized protein LOC109132267</fullName>
    </submittedName>
</protein>
<dbReference type="RefSeq" id="XP_019099318.1">
    <property type="nucleotide sequence ID" value="XM_019243773.1"/>
</dbReference>
<feature type="compositionally biased region" description="Low complexity" evidence="1">
    <location>
        <begin position="20"/>
        <end position="36"/>
    </location>
</feature>
<accession>A0ABM1RJY0</accession>
<dbReference type="Proteomes" id="UP000694864">
    <property type="component" value="Chromosome 3"/>
</dbReference>
<feature type="compositionally biased region" description="Polar residues" evidence="1">
    <location>
        <begin position="37"/>
        <end position="63"/>
    </location>
</feature>
<feature type="compositionally biased region" description="Polar residues" evidence="1">
    <location>
        <begin position="1"/>
        <end position="15"/>
    </location>
</feature>
<dbReference type="PANTHER" id="PTHR11439">
    <property type="entry name" value="GAG-POL-RELATED RETROTRANSPOSON"/>
    <property type="match status" value="1"/>
</dbReference>
<reference evidence="3" key="2">
    <citation type="submission" date="2025-08" db="UniProtKB">
        <authorList>
            <consortium name="RefSeq"/>
        </authorList>
    </citation>
    <scope>IDENTIFICATION</scope>
    <source>
        <tissue evidence="3">Leaf</tissue>
    </source>
</reference>
<keyword evidence="2" id="KW-1185">Reference proteome</keyword>